<accession>A0A915YJC2</accession>
<dbReference type="AlphaFoldDB" id="A0A915YJC2"/>
<name>A0A915YJC2_9BACT</name>
<dbReference type="EMBL" id="AP026867">
    <property type="protein sequence ID" value="BDS14270.1"/>
    <property type="molecule type" value="Genomic_DNA"/>
</dbReference>
<evidence type="ECO:0000313" key="2">
    <source>
        <dbReference type="Proteomes" id="UP001060919"/>
    </source>
</evidence>
<proteinExistence type="predicted"/>
<organism evidence="1 2">
    <name type="scientific">Aureispira anguillae</name>
    <dbReference type="NCBI Taxonomy" id="2864201"/>
    <lineage>
        <taxon>Bacteria</taxon>
        <taxon>Pseudomonadati</taxon>
        <taxon>Bacteroidota</taxon>
        <taxon>Saprospiria</taxon>
        <taxon>Saprospirales</taxon>
        <taxon>Saprospiraceae</taxon>
        <taxon>Aureispira</taxon>
    </lineage>
</organism>
<dbReference type="Proteomes" id="UP001060919">
    <property type="component" value="Chromosome"/>
</dbReference>
<sequence length="58" mass="7017">MYNKLFYIVCDIISSFLYRYKKEKMVCFIAQNAKNFLLTLINLIQVPLTLERITFVEY</sequence>
<gene>
    <name evidence="1" type="ORF">AsAng_0050490</name>
</gene>
<protein>
    <submittedName>
        <fullName evidence="1">Uncharacterized protein</fullName>
    </submittedName>
</protein>
<evidence type="ECO:0000313" key="1">
    <source>
        <dbReference type="EMBL" id="BDS14270.1"/>
    </source>
</evidence>
<reference evidence="1" key="1">
    <citation type="submission" date="2022-09" db="EMBL/GenBank/DDBJ databases">
        <title>Aureispira anguillicida sp. nov., isolated from Leptocephalus of Japanese eel Anguilla japonica.</title>
        <authorList>
            <person name="Yuasa K."/>
            <person name="Mekata T."/>
            <person name="Ikunari K."/>
        </authorList>
    </citation>
    <scope>NUCLEOTIDE SEQUENCE</scope>
    <source>
        <strain evidence="1">EL160426</strain>
    </source>
</reference>
<dbReference type="KEGG" id="aup:AsAng_0050490"/>
<keyword evidence="2" id="KW-1185">Reference proteome</keyword>